<dbReference type="PANTHER" id="PTHR47893">
    <property type="entry name" value="REGULATORY PROTEIN PCHR"/>
    <property type="match status" value="1"/>
</dbReference>
<keyword evidence="3" id="KW-0804">Transcription</keyword>
<keyword evidence="6" id="KW-1185">Reference proteome</keyword>
<dbReference type="EMBL" id="CP040710">
    <property type="protein sequence ID" value="QCX01963.1"/>
    <property type="molecule type" value="Genomic_DNA"/>
</dbReference>
<protein>
    <submittedName>
        <fullName evidence="5">Helix-turn-helix transcriptional regulator</fullName>
    </submittedName>
</protein>
<dbReference type="Gene3D" id="1.10.10.60">
    <property type="entry name" value="Homeodomain-like"/>
    <property type="match status" value="2"/>
</dbReference>
<dbReference type="RefSeq" id="WP_138854300.1">
    <property type="nucleotide sequence ID" value="NZ_CP040710.1"/>
</dbReference>
<gene>
    <name evidence="5" type="ORF">FGM00_18260</name>
</gene>
<name>A0A5B7SXN2_9FLAO</name>
<evidence type="ECO:0000256" key="1">
    <source>
        <dbReference type="ARBA" id="ARBA00023015"/>
    </source>
</evidence>
<dbReference type="PRINTS" id="PR00032">
    <property type="entry name" value="HTHARAC"/>
</dbReference>
<dbReference type="OrthoDB" id="2666928at2"/>
<dbReference type="SUPFAM" id="SSF46689">
    <property type="entry name" value="Homeodomain-like"/>
    <property type="match status" value="1"/>
</dbReference>
<dbReference type="InterPro" id="IPR020449">
    <property type="entry name" value="Tscrpt_reg_AraC-type_HTH"/>
</dbReference>
<organism evidence="5 6">
    <name type="scientific">Aggregatimonas sangjinii</name>
    <dbReference type="NCBI Taxonomy" id="2583587"/>
    <lineage>
        <taxon>Bacteria</taxon>
        <taxon>Pseudomonadati</taxon>
        <taxon>Bacteroidota</taxon>
        <taxon>Flavobacteriia</taxon>
        <taxon>Flavobacteriales</taxon>
        <taxon>Flavobacteriaceae</taxon>
        <taxon>Aggregatimonas</taxon>
    </lineage>
</organism>
<dbReference type="KEGG" id="asag:FGM00_18260"/>
<evidence type="ECO:0000256" key="3">
    <source>
        <dbReference type="ARBA" id="ARBA00023163"/>
    </source>
</evidence>
<reference evidence="5 6" key="1">
    <citation type="submission" date="2019-05" db="EMBL/GenBank/DDBJ databases">
        <title>Genome sequencing of F202Z8.</title>
        <authorList>
            <person name="Kwon Y.M."/>
        </authorList>
    </citation>
    <scope>NUCLEOTIDE SEQUENCE [LARGE SCALE GENOMIC DNA]</scope>
    <source>
        <strain evidence="5 6">F202Z8</strain>
    </source>
</reference>
<evidence type="ECO:0000256" key="2">
    <source>
        <dbReference type="ARBA" id="ARBA00023125"/>
    </source>
</evidence>
<keyword evidence="1" id="KW-0805">Transcription regulation</keyword>
<dbReference type="InterPro" id="IPR018060">
    <property type="entry name" value="HTH_AraC"/>
</dbReference>
<dbReference type="Pfam" id="PF12833">
    <property type="entry name" value="HTH_18"/>
    <property type="match status" value="1"/>
</dbReference>
<proteinExistence type="predicted"/>
<dbReference type="AlphaFoldDB" id="A0A5B7SXN2"/>
<feature type="domain" description="HTH araC/xylS-type" evidence="4">
    <location>
        <begin position="238"/>
        <end position="336"/>
    </location>
</feature>
<dbReference type="InterPro" id="IPR018062">
    <property type="entry name" value="HTH_AraC-typ_CS"/>
</dbReference>
<dbReference type="GO" id="GO:0043565">
    <property type="term" value="F:sequence-specific DNA binding"/>
    <property type="evidence" value="ECO:0007669"/>
    <property type="project" value="InterPro"/>
</dbReference>
<dbReference type="GO" id="GO:0003700">
    <property type="term" value="F:DNA-binding transcription factor activity"/>
    <property type="evidence" value="ECO:0007669"/>
    <property type="project" value="InterPro"/>
</dbReference>
<dbReference type="PROSITE" id="PS00041">
    <property type="entry name" value="HTH_ARAC_FAMILY_1"/>
    <property type="match status" value="1"/>
</dbReference>
<dbReference type="Proteomes" id="UP000310017">
    <property type="component" value="Chromosome"/>
</dbReference>
<evidence type="ECO:0000313" key="6">
    <source>
        <dbReference type="Proteomes" id="UP000310017"/>
    </source>
</evidence>
<evidence type="ECO:0000313" key="5">
    <source>
        <dbReference type="EMBL" id="QCX01963.1"/>
    </source>
</evidence>
<dbReference type="SMART" id="SM00342">
    <property type="entry name" value="HTH_ARAC"/>
    <property type="match status" value="1"/>
</dbReference>
<keyword evidence="2" id="KW-0238">DNA-binding</keyword>
<accession>A0A5B7SXN2</accession>
<dbReference type="PROSITE" id="PS01124">
    <property type="entry name" value="HTH_ARAC_FAMILY_2"/>
    <property type="match status" value="1"/>
</dbReference>
<dbReference type="PANTHER" id="PTHR47893:SF1">
    <property type="entry name" value="REGULATORY PROTEIN PCHR"/>
    <property type="match status" value="1"/>
</dbReference>
<dbReference type="InterPro" id="IPR053142">
    <property type="entry name" value="PchR_regulatory_protein"/>
</dbReference>
<sequence length="345" mass="40116">MVEKLGIRDLNVHDVIKDMAKNFGISYDEEHHEMCIRIPDELGSGYVKAIQFENGLGILESDYLLKKKFHIEMQKGVIHPLKIIFNRESAFDHKFNGKEEEHRIDHLESAILSSNSKHTHVFKMPANEPICTFSIQINRKLFEKKIDAFLSDMDENTETLFRDVNGINLYFHKSHYSLDISRFIEEFTECELQGFMKAVYQEGKAYEILTHHLKQYLDDLNEPDKRKILRQSTVNRIEKAVDLIKEEIATVGNVVALANDVGLNQNTLQAGFKQLYGKSVNQFIRDERIEMAKDLIETSNMNITEITYAIGINSRSYFSKLFKEKFSVSPKHYLQKIREEGRKTS</sequence>
<dbReference type="InterPro" id="IPR009057">
    <property type="entry name" value="Homeodomain-like_sf"/>
</dbReference>
<evidence type="ECO:0000259" key="4">
    <source>
        <dbReference type="PROSITE" id="PS01124"/>
    </source>
</evidence>